<evidence type="ECO:0000313" key="1">
    <source>
        <dbReference type="EMBL" id="PPR80899.1"/>
    </source>
</evidence>
<evidence type="ECO:0000313" key="2">
    <source>
        <dbReference type="Proteomes" id="UP000239757"/>
    </source>
</evidence>
<name>A0A2P5VPX9_GOSBA</name>
<protein>
    <submittedName>
        <fullName evidence="1">Uncharacterized protein</fullName>
    </submittedName>
</protein>
<dbReference type="EMBL" id="KZ671604">
    <property type="protein sequence ID" value="PPR80899.1"/>
    <property type="molecule type" value="Genomic_DNA"/>
</dbReference>
<reference evidence="1 2" key="1">
    <citation type="submission" date="2015-01" db="EMBL/GenBank/DDBJ databases">
        <title>Genome of allotetraploid Gossypium barbadense reveals genomic plasticity and fiber elongation in cotton evolution.</title>
        <authorList>
            <person name="Chen X."/>
            <person name="Liu X."/>
            <person name="Zhao B."/>
            <person name="Zheng H."/>
            <person name="Hu Y."/>
            <person name="Lu G."/>
            <person name="Yang C."/>
            <person name="Chen J."/>
            <person name="Shan C."/>
            <person name="Zhang L."/>
            <person name="Zhou Y."/>
            <person name="Wang L."/>
            <person name="Guo W."/>
            <person name="Bai Y."/>
            <person name="Ruan J."/>
            <person name="Shangguan X."/>
            <person name="Mao Y."/>
            <person name="Jiang J."/>
            <person name="Zhu Y."/>
            <person name="Lei J."/>
            <person name="Kang H."/>
            <person name="Chen S."/>
            <person name="He X."/>
            <person name="Wang R."/>
            <person name="Wang Y."/>
            <person name="Chen J."/>
            <person name="Wang L."/>
            <person name="Yu S."/>
            <person name="Wang B."/>
            <person name="Wei J."/>
            <person name="Song S."/>
            <person name="Lu X."/>
            <person name="Gao Z."/>
            <person name="Gu W."/>
            <person name="Deng X."/>
            <person name="Ma D."/>
            <person name="Wang S."/>
            <person name="Liang W."/>
            <person name="Fang L."/>
            <person name="Cai C."/>
            <person name="Zhu X."/>
            <person name="Zhou B."/>
            <person name="Zhang Y."/>
            <person name="Chen Z."/>
            <person name="Xu S."/>
            <person name="Zhu R."/>
            <person name="Wang S."/>
            <person name="Zhang T."/>
            <person name="Zhao G."/>
        </authorList>
    </citation>
    <scope>NUCLEOTIDE SEQUENCE [LARGE SCALE GENOMIC DNA]</scope>
    <source>
        <strain evidence="2">cv. Xinhai21</strain>
        <tissue evidence="1">Leaf</tissue>
    </source>
</reference>
<organism evidence="1 2">
    <name type="scientific">Gossypium barbadense</name>
    <name type="common">Sea Island cotton</name>
    <name type="synonym">Hibiscus barbadensis</name>
    <dbReference type="NCBI Taxonomy" id="3634"/>
    <lineage>
        <taxon>Eukaryota</taxon>
        <taxon>Viridiplantae</taxon>
        <taxon>Streptophyta</taxon>
        <taxon>Embryophyta</taxon>
        <taxon>Tracheophyta</taxon>
        <taxon>Spermatophyta</taxon>
        <taxon>Magnoliopsida</taxon>
        <taxon>eudicotyledons</taxon>
        <taxon>Gunneridae</taxon>
        <taxon>Pentapetalae</taxon>
        <taxon>rosids</taxon>
        <taxon>malvids</taxon>
        <taxon>Malvales</taxon>
        <taxon>Malvaceae</taxon>
        <taxon>Malvoideae</taxon>
        <taxon>Gossypium</taxon>
    </lineage>
</organism>
<accession>A0A2P5VPX9</accession>
<dbReference type="OrthoDB" id="10607814at2759"/>
<sequence length="321" mass="35510">MVVIGGSLGLRRGGELFEMVGCEGDAFRVAIGQAVNHFKWDENGGGSYSLSVGDNGYHRGKKKGKIAGHILSGLNELSNISGPKLGGRRLRFYLPLYTLEAAFHLLAHDFICKTQLLRMLSFCKRQGQDVEHLLLGKASNLGLDKVKYIFVEHKFVLEFPFPITQSLPPYKNNRELPHYLEVWLMGGNECIVQILLDLELKLKKFLTEFGLCPHRAGAQISKLATQGEKCNHRGEKLSVKSQKLLKCLKLGRSDICCLSGAMKSGLGINATNLSEEDRGEELQHKDEVQSGICDGVETHTTCEVNDPPIVIDESDTTNKNS</sequence>
<gene>
    <name evidence="1" type="ORF">GOBAR_AA39815</name>
</gene>
<proteinExistence type="predicted"/>
<dbReference type="AlphaFoldDB" id="A0A2P5VPX9"/>
<dbReference type="Proteomes" id="UP000239757">
    <property type="component" value="Unassembled WGS sequence"/>
</dbReference>